<feature type="signal peptide" evidence="3">
    <location>
        <begin position="1"/>
        <end position="21"/>
    </location>
</feature>
<comment type="caution">
    <text evidence="4">The sequence shown here is derived from an EMBL/GenBank/DDBJ whole genome shotgun (WGS) entry which is preliminary data.</text>
</comment>
<keyword evidence="2 3" id="KW-0732">Signal</keyword>
<proteinExistence type="inferred from homology"/>
<dbReference type="EMBL" id="PIUM01000059">
    <property type="protein sequence ID" value="PKU21440.1"/>
    <property type="molecule type" value="Genomic_DNA"/>
</dbReference>
<evidence type="ECO:0000256" key="2">
    <source>
        <dbReference type="ARBA" id="ARBA00022729"/>
    </source>
</evidence>
<dbReference type="PIRSF" id="PIRSF017018">
    <property type="entry name" value="Tp34"/>
    <property type="match status" value="1"/>
</dbReference>
<feature type="chain" id="PRO_5014943623" evidence="3">
    <location>
        <begin position="22"/>
        <end position="180"/>
    </location>
</feature>
<dbReference type="Proteomes" id="UP000233293">
    <property type="component" value="Unassembled WGS sequence"/>
</dbReference>
<accession>A0A2N3PM24</accession>
<dbReference type="Pfam" id="PF10634">
    <property type="entry name" value="Iron_transport"/>
    <property type="match status" value="1"/>
</dbReference>
<sequence length="180" mass="19378">MRTVTGIALALVTMMATGAMAAEKKGTDNPETPIGETKALNAMDIAAVYLNPIEMEPHGIDMAASQADVHLEVDVHAAEGNPNGFGAGEWIPALTITYRLENKDTGKTENGTLMPMVAADGPHYGSNVKMLGTGNYHVSFHIDNPQRQGFGRHTDKATGVGPWFQPFSVDYDFSYVPKKK</sequence>
<dbReference type="InterPro" id="IPR018470">
    <property type="entry name" value="Metal-bd_Tp34-typ"/>
</dbReference>
<dbReference type="OrthoDB" id="1495621at2"/>
<dbReference type="InterPro" id="IPR038482">
    <property type="entry name" value="Tp34-type_sf"/>
</dbReference>
<keyword evidence="5" id="KW-1185">Reference proteome</keyword>
<dbReference type="Gene3D" id="2.60.40.2480">
    <property type="entry name" value="Periplasmic metal-binding protein Tp34-type"/>
    <property type="match status" value="1"/>
</dbReference>
<reference evidence="5" key="1">
    <citation type="submission" date="2017-12" db="EMBL/GenBank/DDBJ databases">
        <title>Draft genome sequence of Telmatospirillum siberiense 26-4b1T, an acidotolerant peatland alphaproteobacterium potentially involved in sulfur cycling.</title>
        <authorList>
            <person name="Hausmann B."/>
            <person name="Pjevac P."/>
            <person name="Schreck K."/>
            <person name="Herbold C.W."/>
            <person name="Daims H."/>
            <person name="Wagner M."/>
            <person name="Pester M."/>
            <person name="Loy A."/>
        </authorList>
    </citation>
    <scope>NUCLEOTIDE SEQUENCE [LARGE SCALE GENOMIC DNA]</scope>
    <source>
        <strain evidence="5">26-4b1</strain>
    </source>
</reference>
<comment type="similarity">
    <text evidence="1">Belongs to the UPF0423 family.</text>
</comment>
<gene>
    <name evidence="4" type="ORF">CWS72_26685</name>
</gene>
<evidence type="ECO:0000313" key="5">
    <source>
        <dbReference type="Proteomes" id="UP000233293"/>
    </source>
</evidence>
<evidence type="ECO:0000256" key="1">
    <source>
        <dbReference type="ARBA" id="ARBA00010013"/>
    </source>
</evidence>
<evidence type="ECO:0000256" key="3">
    <source>
        <dbReference type="SAM" id="SignalP"/>
    </source>
</evidence>
<protein>
    <submittedName>
        <fullName evidence="4">Iron transporter</fullName>
    </submittedName>
</protein>
<dbReference type="RefSeq" id="WP_101253708.1">
    <property type="nucleotide sequence ID" value="NZ_PIUM01000059.1"/>
</dbReference>
<organism evidence="4 5">
    <name type="scientific">Telmatospirillum siberiense</name>
    <dbReference type="NCBI Taxonomy" id="382514"/>
    <lineage>
        <taxon>Bacteria</taxon>
        <taxon>Pseudomonadati</taxon>
        <taxon>Pseudomonadota</taxon>
        <taxon>Alphaproteobacteria</taxon>
        <taxon>Rhodospirillales</taxon>
        <taxon>Rhodospirillaceae</taxon>
        <taxon>Telmatospirillum</taxon>
    </lineage>
</organism>
<name>A0A2N3PM24_9PROT</name>
<dbReference type="AlphaFoldDB" id="A0A2N3PM24"/>
<evidence type="ECO:0000313" key="4">
    <source>
        <dbReference type="EMBL" id="PKU21440.1"/>
    </source>
</evidence>